<evidence type="ECO:0000313" key="2">
    <source>
        <dbReference type="EMBL" id="GFF20723.1"/>
    </source>
</evidence>
<dbReference type="OrthoDB" id="4494779at2759"/>
<gene>
    <name evidence="2" type="ORF">ATEIFO6365_0013005700</name>
</gene>
<accession>A0A5M3ZBU0</accession>
<reference evidence="2 3" key="1">
    <citation type="submission" date="2020-01" db="EMBL/GenBank/DDBJ databases">
        <title>Aspergillus terreus IFO 6365 whole genome shotgun sequence.</title>
        <authorList>
            <person name="Kanamasa S."/>
            <person name="Takahashi H."/>
        </authorList>
    </citation>
    <scope>NUCLEOTIDE SEQUENCE [LARGE SCALE GENOMIC DNA]</scope>
    <source>
        <strain evidence="2 3">IFO 6365</strain>
    </source>
</reference>
<sequence length="68" mass="7138">MDKLKDTLNSASGTAKEQVDNVYNQVNDKTGGSGSKAGEYLNKGKDQASSAIDSAKQTAQKAMGQNNE</sequence>
<name>A0A5M3ZBU0_ASPTE</name>
<feature type="compositionally biased region" description="Polar residues" evidence="1">
    <location>
        <begin position="47"/>
        <end position="68"/>
    </location>
</feature>
<proteinExistence type="predicted"/>
<organism evidence="2 3">
    <name type="scientific">Aspergillus terreus</name>
    <dbReference type="NCBI Taxonomy" id="33178"/>
    <lineage>
        <taxon>Eukaryota</taxon>
        <taxon>Fungi</taxon>
        <taxon>Dikarya</taxon>
        <taxon>Ascomycota</taxon>
        <taxon>Pezizomycotina</taxon>
        <taxon>Eurotiomycetes</taxon>
        <taxon>Eurotiomycetidae</taxon>
        <taxon>Eurotiales</taxon>
        <taxon>Aspergillaceae</taxon>
        <taxon>Aspergillus</taxon>
        <taxon>Aspergillus subgen. Circumdati</taxon>
    </lineage>
</organism>
<evidence type="ECO:0000313" key="3">
    <source>
        <dbReference type="Proteomes" id="UP000452235"/>
    </source>
</evidence>
<comment type="caution">
    <text evidence="2">The sequence shown here is derived from an EMBL/GenBank/DDBJ whole genome shotgun (WGS) entry which is preliminary data.</text>
</comment>
<protein>
    <submittedName>
        <fullName evidence="2">Uncharacterized protein</fullName>
    </submittedName>
</protein>
<feature type="compositionally biased region" description="Polar residues" evidence="1">
    <location>
        <begin position="7"/>
        <end position="30"/>
    </location>
</feature>
<feature type="region of interest" description="Disordered" evidence="1">
    <location>
        <begin position="1"/>
        <end position="68"/>
    </location>
</feature>
<dbReference type="Proteomes" id="UP000452235">
    <property type="component" value="Unassembled WGS sequence"/>
</dbReference>
<evidence type="ECO:0000256" key="1">
    <source>
        <dbReference type="SAM" id="MobiDB-lite"/>
    </source>
</evidence>
<dbReference type="EMBL" id="BLJY01000013">
    <property type="protein sequence ID" value="GFF20723.1"/>
    <property type="molecule type" value="Genomic_DNA"/>
</dbReference>
<dbReference type="AlphaFoldDB" id="A0A5M3ZBU0"/>
<keyword evidence="3" id="KW-1185">Reference proteome</keyword>